<feature type="region of interest" description="Disordered" evidence="1">
    <location>
        <begin position="166"/>
        <end position="224"/>
    </location>
</feature>
<gene>
    <name evidence="3" type="ORF">CDD80_4342</name>
</gene>
<feature type="region of interest" description="Disordered" evidence="1">
    <location>
        <begin position="239"/>
        <end position="267"/>
    </location>
</feature>
<sequence length="350" mass="38994">MALFSTAFAVLFLYLCCHPCFVEALWPDSAGAVHPQPVSPKGHKYLTESGLATIRPRPKSVYGSRNRPPPPALPGSVAKSLSSLLTASRGSTHSLGGGTAQADKPLAVTASRKQIVYTQPEFPYYSGGGPAKKAVFNSRFARTFYSSIDIAKTRAVGALAAARRAEWSRRAAMSNGRTGEPASLERGRHLYRKKNERPVSSVQNSPDMGRRRDEKDSKHQEKWYKPRFSKASAYRVTKAVSMDSASRPSSEENTPTRSISVPGRDYYPPSGAFYERDGRLYQDGKALPKSLSEIQRDNSDARWFEKDPMTGKWHKRKMREGLEWRTREPVKTSLPPSLEPTFARERPSRA</sequence>
<dbReference type="EMBL" id="NJES01000004">
    <property type="protein sequence ID" value="PHH81038.1"/>
    <property type="molecule type" value="Genomic_DNA"/>
</dbReference>
<feature type="signal peptide" evidence="2">
    <location>
        <begin position="1"/>
        <end position="24"/>
    </location>
</feature>
<dbReference type="Proteomes" id="UP000226431">
    <property type="component" value="Unassembled WGS sequence"/>
</dbReference>
<keyword evidence="2" id="KW-0732">Signal</keyword>
<name>A0A2C5YSG2_9HYPO</name>
<organism evidence="3 4">
    <name type="scientific">Ophiocordyceps camponoti-rufipedis</name>
    <dbReference type="NCBI Taxonomy" id="2004952"/>
    <lineage>
        <taxon>Eukaryota</taxon>
        <taxon>Fungi</taxon>
        <taxon>Dikarya</taxon>
        <taxon>Ascomycota</taxon>
        <taxon>Pezizomycotina</taxon>
        <taxon>Sordariomycetes</taxon>
        <taxon>Hypocreomycetidae</taxon>
        <taxon>Hypocreales</taxon>
        <taxon>Ophiocordycipitaceae</taxon>
        <taxon>Ophiocordyceps</taxon>
    </lineage>
</organism>
<feature type="region of interest" description="Disordered" evidence="1">
    <location>
        <begin position="56"/>
        <end position="77"/>
    </location>
</feature>
<feature type="region of interest" description="Disordered" evidence="1">
    <location>
        <begin position="324"/>
        <end position="350"/>
    </location>
</feature>
<proteinExistence type="predicted"/>
<feature type="compositionally biased region" description="Basic and acidic residues" evidence="1">
    <location>
        <begin position="208"/>
        <end position="224"/>
    </location>
</feature>
<feature type="chain" id="PRO_5012180339" evidence="2">
    <location>
        <begin position="25"/>
        <end position="350"/>
    </location>
</feature>
<evidence type="ECO:0000256" key="1">
    <source>
        <dbReference type="SAM" id="MobiDB-lite"/>
    </source>
</evidence>
<protein>
    <submittedName>
        <fullName evidence="3">Uncharacterized protein</fullName>
    </submittedName>
</protein>
<keyword evidence="4" id="KW-1185">Reference proteome</keyword>
<evidence type="ECO:0000313" key="3">
    <source>
        <dbReference type="EMBL" id="PHH81038.1"/>
    </source>
</evidence>
<accession>A0A2C5YSG2</accession>
<evidence type="ECO:0000256" key="2">
    <source>
        <dbReference type="SAM" id="SignalP"/>
    </source>
</evidence>
<evidence type="ECO:0000313" key="4">
    <source>
        <dbReference type="Proteomes" id="UP000226431"/>
    </source>
</evidence>
<reference evidence="3 4" key="1">
    <citation type="submission" date="2017-06" db="EMBL/GenBank/DDBJ databases">
        <title>Ant-infecting Ophiocordyceps genomes reveal a high diversity of potential behavioral manipulation genes and a possible major role for enterotoxins.</title>
        <authorList>
            <person name="De Bekker C."/>
            <person name="Evans H.C."/>
            <person name="Brachmann A."/>
            <person name="Hughes D.P."/>
        </authorList>
    </citation>
    <scope>NUCLEOTIDE SEQUENCE [LARGE SCALE GENOMIC DNA]</scope>
    <source>
        <strain evidence="3 4">Map16</strain>
    </source>
</reference>
<comment type="caution">
    <text evidence="3">The sequence shown here is derived from an EMBL/GenBank/DDBJ whole genome shotgun (WGS) entry which is preliminary data.</text>
</comment>
<feature type="compositionally biased region" description="Polar residues" evidence="1">
    <location>
        <begin position="243"/>
        <end position="259"/>
    </location>
</feature>
<dbReference type="AlphaFoldDB" id="A0A2C5YSG2"/>